<dbReference type="SUPFAM" id="SSF54928">
    <property type="entry name" value="RNA-binding domain, RBD"/>
    <property type="match status" value="1"/>
</dbReference>
<organism evidence="2 3">
    <name type="scientific">Alternaria atra</name>
    <dbReference type="NCBI Taxonomy" id="119953"/>
    <lineage>
        <taxon>Eukaryota</taxon>
        <taxon>Fungi</taxon>
        <taxon>Dikarya</taxon>
        <taxon>Ascomycota</taxon>
        <taxon>Pezizomycotina</taxon>
        <taxon>Dothideomycetes</taxon>
        <taxon>Pleosporomycetidae</taxon>
        <taxon>Pleosporales</taxon>
        <taxon>Pleosporineae</taxon>
        <taxon>Pleosporaceae</taxon>
        <taxon>Alternaria</taxon>
        <taxon>Alternaria sect. Ulocladioides</taxon>
    </lineage>
</organism>
<evidence type="ECO:0000313" key="3">
    <source>
        <dbReference type="Proteomes" id="UP000676310"/>
    </source>
</evidence>
<protein>
    <recommendedName>
        <fullName evidence="4">RRM domain-containing protein</fullName>
    </recommendedName>
</protein>
<dbReference type="CDD" id="cd00590">
    <property type="entry name" value="RRM_SF"/>
    <property type="match status" value="1"/>
</dbReference>
<dbReference type="RefSeq" id="XP_043164515.1">
    <property type="nucleotide sequence ID" value="XM_043308580.1"/>
</dbReference>
<reference evidence="2" key="1">
    <citation type="submission" date="2021-05" db="EMBL/GenBank/DDBJ databases">
        <authorList>
            <person name="Stam R."/>
        </authorList>
    </citation>
    <scope>NUCLEOTIDE SEQUENCE</scope>
    <source>
        <strain evidence="2">CS162</strain>
    </source>
</reference>
<name>A0A8J2MVL3_9PLEO</name>
<gene>
    <name evidence="2" type="ORF">ALTATR162_LOCUS985</name>
</gene>
<comment type="caution">
    <text evidence="2">The sequence shown here is derived from an EMBL/GenBank/DDBJ whole genome shotgun (WGS) entry which is preliminary data.</text>
</comment>
<accession>A0A8J2MVL3</accession>
<evidence type="ECO:0000256" key="1">
    <source>
        <dbReference type="SAM" id="MobiDB-lite"/>
    </source>
</evidence>
<evidence type="ECO:0000313" key="2">
    <source>
        <dbReference type="EMBL" id="CAG5141650.1"/>
    </source>
</evidence>
<dbReference type="GO" id="GO:0003676">
    <property type="term" value="F:nucleic acid binding"/>
    <property type="evidence" value="ECO:0007669"/>
    <property type="project" value="InterPro"/>
</dbReference>
<feature type="region of interest" description="Disordered" evidence="1">
    <location>
        <begin position="148"/>
        <end position="179"/>
    </location>
</feature>
<dbReference type="OrthoDB" id="3669211at2759"/>
<dbReference type="InterPro" id="IPR035979">
    <property type="entry name" value="RBD_domain_sf"/>
</dbReference>
<dbReference type="Gene3D" id="3.30.70.330">
    <property type="match status" value="1"/>
</dbReference>
<dbReference type="EMBL" id="CAJRGZ010000015">
    <property type="protein sequence ID" value="CAG5141650.1"/>
    <property type="molecule type" value="Genomic_DNA"/>
</dbReference>
<sequence length="295" mass="32793">MPLPRSTKAPNEHLVFVKNVPGYLATNEIRSVFARYNPASVKNVYPNSNVTTVVIGFRTKDEAARAQAEADQTRLAHVVLKVEMYSQKQSVRYLRDQGQIHRPRGAAHEDKPGYFDEEPVFTPLPEPHTPRNPTAAREVTTWADIAGNRCAPTNQTPTIPEVDSSATTESTPISTPRMPTAVPRTLFAADIKHRSSTLPPPAAVSLGYSTPEAITIPPPDSTHSTNTSFTDEIEVQVGRLGDIASWETVAQWAPESRLHQSTRFPAEPLDTTTRIRARHCRNCAFCRMRNRSYVQ</sequence>
<keyword evidence="3" id="KW-1185">Reference proteome</keyword>
<dbReference type="InterPro" id="IPR012677">
    <property type="entry name" value="Nucleotide-bd_a/b_plait_sf"/>
</dbReference>
<dbReference type="AlphaFoldDB" id="A0A8J2MVL3"/>
<dbReference type="GeneID" id="67022116"/>
<evidence type="ECO:0008006" key="4">
    <source>
        <dbReference type="Google" id="ProtNLM"/>
    </source>
</evidence>
<proteinExistence type="predicted"/>
<feature type="compositionally biased region" description="Polar residues" evidence="1">
    <location>
        <begin position="151"/>
        <end position="174"/>
    </location>
</feature>
<dbReference type="Proteomes" id="UP000676310">
    <property type="component" value="Unassembled WGS sequence"/>
</dbReference>